<dbReference type="Proteomes" id="UP001210770">
    <property type="component" value="Chromosome"/>
</dbReference>
<dbReference type="InterPro" id="IPR011006">
    <property type="entry name" value="CheY-like_superfamily"/>
</dbReference>
<feature type="modified residue" description="4-aspartylphosphate" evidence="2">
    <location>
        <position position="52"/>
    </location>
</feature>
<name>A0AAX3LQV0_9RHOB</name>
<evidence type="ECO:0000313" key="5">
    <source>
        <dbReference type="Proteomes" id="UP001210770"/>
    </source>
</evidence>
<dbReference type="InterPro" id="IPR050595">
    <property type="entry name" value="Bact_response_regulator"/>
</dbReference>
<dbReference type="EMBL" id="CP116423">
    <property type="protein sequence ID" value="WCE71061.1"/>
    <property type="molecule type" value="Genomic_DNA"/>
</dbReference>
<dbReference type="SMART" id="SM00448">
    <property type="entry name" value="REC"/>
    <property type="match status" value="1"/>
</dbReference>
<dbReference type="RefSeq" id="WP_271689246.1">
    <property type="nucleotide sequence ID" value="NZ_CP116423.1"/>
</dbReference>
<evidence type="ECO:0000259" key="3">
    <source>
        <dbReference type="PROSITE" id="PS50110"/>
    </source>
</evidence>
<dbReference type="PROSITE" id="PS50110">
    <property type="entry name" value="RESPONSE_REGULATORY"/>
    <property type="match status" value="1"/>
</dbReference>
<dbReference type="AlphaFoldDB" id="A0AAX3LQV0"/>
<dbReference type="GO" id="GO:0000160">
    <property type="term" value="P:phosphorelay signal transduction system"/>
    <property type="evidence" value="ECO:0007669"/>
    <property type="project" value="InterPro"/>
</dbReference>
<reference evidence="4" key="1">
    <citation type="submission" date="2023-01" db="EMBL/GenBank/DDBJ databases">
        <title>Comparative genomic analysis of cold water coral derived Sulfitobacter faviae: insights into their metabolism and habitat adaptation.</title>
        <authorList>
            <person name="Guo Y."/>
            <person name="Lin S."/>
            <person name="Huang Z."/>
            <person name="Tang K."/>
            <person name="Wang X."/>
        </authorList>
    </citation>
    <scope>NUCLEOTIDE SEQUENCE</scope>
    <source>
        <strain evidence="4">SCSIO W_1865</strain>
    </source>
</reference>
<dbReference type="Pfam" id="PF00072">
    <property type="entry name" value="Response_reg"/>
    <property type="match status" value="1"/>
</dbReference>
<sequence>MRVLFVDDEDDIRELIEFAIMTEDDIEPTFAATGLDAIATMETQAFDVIMLDVMMPPPDGMEVLRCARANADLDDTKIVMCTAKTSPESERKFRDLGADHILHKPFKPLKLADFIRSIV</sequence>
<protein>
    <submittedName>
        <fullName evidence="4">Response regulator</fullName>
    </submittedName>
</protein>
<keyword evidence="1 2" id="KW-0597">Phosphoprotein</keyword>
<gene>
    <name evidence="4" type="ORF">PL336_04245</name>
</gene>
<evidence type="ECO:0000313" key="4">
    <source>
        <dbReference type="EMBL" id="WCE71061.1"/>
    </source>
</evidence>
<feature type="domain" description="Response regulatory" evidence="3">
    <location>
        <begin position="2"/>
        <end position="119"/>
    </location>
</feature>
<accession>A0AAX3LQV0</accession>
<dbReference type="PANTHER" id="PTHR44591:SF3">
    <property type="entry name" value="RESPONSE REGULATORY DOMAIN-CONTAINING PROTEIN"/>
    <property type="match status" value="1"/>
</dbReference>
<dbReference type="Gene3D" id="3.40.50.2300">
    <property type="match status" value="1"/>
</dbReference>
<dbReference type="PANTHER" id="PTHR44591">
    <property type="entry name" value="STRESS RESPONSE REGULATOR PROTEIN 1"/>
    <property type="match status" value="1"/>
</dbReference>
<dbReference type="InterPro" id="IPR001789">
    <property type="entry name" value="Sig_transdc_resp-reg_receiver"/>
</dbReference>
<evidence type="ECO:0000256" key="2">
    <source>
        <dbReference type="PROSITE-ProRule" id="PRU00169"/>
    </source>
</evidence>
<dbReference type="SUPFAM" id="SSF52172">
    <property type="entry name" value="CheY-like"/>
    <property type="match status" value="1"/>
</dbReference>
<evidence type="ECO:0000256" key="1">
    <source>
        <dbReference type="ARBA" id="ARBA00022553"/>
    </source>
</evidence>
<proteinExistence type="predicted"/>
<organism evidence="4 5">
    <name type="scientific">Sulfitobacter faviae</name>
    <dbReference type="NCBI Taxonomy" id="1775881"/>
    <lineage>
        <taxon>Bacteria</taxon>
        <taxon>Pseudomonadati</taxon>
        <taxon>Pseudomonadota</taxon>
        <taxon>Alphaproteobacteria</taxon>
        <taxon>Rhodobacterales</taxon>
        <taxon>Roseobacteraceae</taxon>
        <taxon>Sulfitobacter</taxon>
    </lineage>
</organism>